<feature type="domain" description="GGDEF" evidence="8">
    <location>
        <begin position="484"/>
        <end position="617"/>
    </location>
</feature>
<feature type="transmembrane region" description="Helical" evidence="5">
    <location>
        <begin position="295"/>
        <end position="314"/>
    </location>
</feature>
<feature type="domain" description="CHASE" evidence="6">
    <location>
        <begin position="129"/>
        <end position="280"/>
    </location>
</feature>
<protein>
    <recommendedName>
        <fullName evidence="11">PAS domain S-box-containing protein/diguanylate cyclase (GGDEF) domain-containing protein</fullName>
    </recommendedName>
</protein>
<feature type="transmembrane region" description="Helical" evidence="5">
    <location>
        <begin position="24"/>
        <end position="44"/>
    </location>
</feature>
<dbReference type="PANTHER" id="PTHR44757">
    <property type="entry name" value="DIGUANYLATE CYCLASE DGCP"/>
    <property type="match status" value="1"/>
</dbReference>
<feature type="domain" description="EAL" evidence="7">
    <location>
        <begin position="628"/>
        <end position="878"/>
    </location>
</feature>
<dbReference type="SUPFAM" id="SSF141868">
    <property type="entry name" value="EAL domain-like"/>
    <property type="match status" value="1"/>
</dbReference>
<organism evidence="9 10">
    <name type="scientific">Cognatilysobacter xinjiangensis</name>
    <dbReference type="NCBI Taxonomy" id="546892"/>
    <lineage>
        <taxon>Bacteria</taxon>
        <taxon>Pseudomonadati</taxon>
        <taxon>Pseudomonadota</taxon>
        <taxon>Gammaproteobacteria</taxon>
        <taxon>Lysobacterales</taxon>
        <taxon>Lysobacteraceae</taxon>
        <taxon>Cognatilysobacter</taxon>
    </lineage>
</organism>
<dbReference type="NCBIfam" id="TIGR00229">
    <property type="entry name" value="sensory_box"/>
    <property type="match status" value="1"/>
</dbReference>
<dbReference type="PROSITE" id="PS50887">
    <property type="entry name" value="GGDEF"/>
    <property type="match status" value="1"/>
</dbReference>
<dbReference type="InterPro" id="IPR052155">
    <property type="entry name" value="Biofilm_reg_signaling"/>
</dbReference>
<dbReference type="PROSITE" id="PS50883">
    <property type="entry name" value="EAL"/>
    <property type="match status" value="1"/>
</dbReference>
<keyword evidence="2 5" id="KW-0812">Transmembrane</keyword>
<dbReference type="InterPro" id="IPR035965">
    <property type="entry name" value="PAS-like_dom_sf"/>
</dbReference>
<dbReference type="SMART" id="SM00052">
    <property type="entry name" value="EAL"/>
    <property type="match status" value="1"/>
</dbReference>
<dbReference type="SUPFAM" id="SSF55785">
    <property type="entry name" value="PYP-like sensor domain (PAS domain)"/>
    <property type="match status" value="1"/>
</dbReference>
<evidence type="ECO:0000313" key="10">
    <source>
        <dbReference type="Proteomes" id="UP000643403"/>
    </source>
</evidence>
<dbReference type="RefSeq" id="WP_189446428.1">
    <property type="nucleotide sequence ID" value="NZ_BMXY01000001.1"/>
</dbReference>
<evidence type="ECO:0000256" key="4">
    <source>
        <dbReference type="ARBA" id="ARBA00023136"/>
    </source>
</evidence>
<dbReference type="Pfam" id="PF00990">
    <property type="entry name" value="GGDEF"/>
    <property type="match status" value="1"/>
</dbReference>
<dbReference type="Pfam" id="PF00563">
    <property type="entry name" value="EAL"/>
    <property type="match status" value="1"/>
</dbReference>
<evidence type="ECO:0008006" key="11">
    <source>
        <dbReference type="Google" id="ProtNLM"/>
    </source>
</evidence>
<dbReference type="Gene3D" id="3.30.70.270">
    <property type="match status" value="1"/>
</dbReference>
<dbReference type="NCBIfam" id="TIGR00254">
    <property type="entry name" value="GGDEF"/>
    <property type="match status" value="1"/>
</dbReference>
<comment type="subcellular location">
    <subcellularLocation>
        <location evidence="1">Membrane</location>
    </subcellularLocation>
</comment>
<dbReference type="Gene3D" id="3.30.450.20">
    <property type="entry name" value="PAS domain"/>
    <property type="match status" value="1"/>
</dbReference>
<evidence type="ECO:0000313" key="9">
    <source>
        <dbReference type="EMBL" id="GGZ52136.1"/>
    </source>
</evidence>
<proteinExistence type="predicted"/>
<comment type="caution">
    <text evidence="9">The sequence shown here is derived from an EMBL/GenBank/DDBJ whole genome shotgun (WGS) entry which is preliminary data.</text>
</comment>
<sequence>MDSDPSGVDVPERRRLPRSASGPWVTSLLALLAGLALTAALVGWQRGRAEDDRARQLDALAEGQMRALQAQMQEYELALRALQAGFLGHGVDAQTFERIFRGLEMARRLPGLQAVVFSERREGPDGTSYPTTLVAPRQGNEAVFGLDVRQQPANLAALEISRDADRPMLSAPFRLVQDAPSHPPDGLLLRLPAYSPGAMPTTVAERRQRFVGSLAMSFRISRLASESFHPDWRRSLHLRIDDVDSRTVVYDSSPEQAGDRVDGWHDVRLMAVGGRQWRVTLHDAQHGVLDARDGLPLLIAGIAGSIVFALWAAALAGSRRRAMEVGEAMSRRYRESEERFRAVNELLPALVLLAREADGRIVYANQAARIRLGEGVDGARLDALFEDPHRRAELLDGEEHNWENAEAMLRSTNGDRFWASVSISRVSINGRRKRLVVASDISHQRQLTELLSYQASHDALTELYNRREFERRVERTLAHAADTPACALLYVDLDQFKLINDTSGHAAGDQLLTQLAQVMREQLRGGDILARLGGDEFGVLAYNVQDEAGARLVAERLRQHIDGYTFVWERASYGITASIGGVLLDPSSSLKELFAQADTACYMAKEAGRNRVHFFSASDDATAKRRSEMEWAHRLRWALEEDRLRLYYQEVHPLGALSGGPKIELLLRLVDEDDRLVPPGAFIPAAERYGMMPAIDRWVVDTALANMDRLHPAAEGLGLVAINLSGGTIEDESFVEHILELIRRHDVDPRRLCFEITETLAVRNLAQVSRFMGELRKAGCRISLDDFGVGMSSFGYLKNLPIDVIKIDGSFVQDLTSDPMSQAIVRAVTDIGHQRGLQVVAEWVDSEAIIRALREVGVDHAQGFALHRPEPVVMHRQT</sequence>
<dbReference type="CDD" id="cd01948">
    <property type="entry name" value="EAL"/>
    <property type="match status" value="1"/>
</dbReference>
<evidence type="ECO:0000259" key="8">
    <source>
        <dbReference type="PROSITE" id="PS50887"/>
    </source>
</evidence>
<dbReference type="InterPro" id="IPR042240">
    <property type="entry name" value="CHASE_sf"/>
</dbReference>
<keyword evidence="4 5" id="KW-0472">Membrane</keyword>
<dbReference type="InterPro" id="IPR000160">
    <property type="entry name" value="GGDEF_dom"/>
</dbReference>
<dbReference type="CDD" id="cd01949">
    <property type="entry name" value="GGDEF"/>
    <property type="match status" value="1"/>
</dbReference>
<evidence type="ECO:0000259" key="6">
    <source>
        <dbReference type="PROSITE" id="PS50839"/>
    </source>
</evidence>
<gene>
    <name evidence="9" type="ORF">GCM10008101_01500</name>
</gene>
<dbReference type="SMART" id="SM00267">
    <property type="entry name" value="GGDEF"/>
    <property type="match status" value="1"/>
</dbReference>
<dbReference type="PANTHER" id="PTHR44757:SF4">
    <property type="entry name" value="DIGUANYLATE CYCLASE DGCE-RELATED"/>
    <property type="match status" value="1"/>
</dbReference>
<dbReference type="InterPro" id="IPR029787">
    <property type="entry name" value="Nucleotide_cyclase"/>
</dbReference>
<dbReference type="EMBL" id="BMXY01000001">
    <property type="protein sequence ID" value="GGZ52136.1"/>
    <property type="molecule type" value="Genomic_DNA"/>
</dbReference>
<reference evidence="10" key="1">
    <citation type="journal article" date="2019" name="Int. J. Syst. Evol. Microbiol.">
        <title>The Global Catalogue of Microorganisms (GCM) 10K type strain sequencing project: providing services to taxonomists for standard genome sequencing and annotation.</title>
        <authorList>
            <consortium name="The Broad Institute Genomics Platform"/>
            <consortium name="The Broad Institute Genome Sequencing Center for Infectious Disease"/>
            <person name="Wu L."/>
            <person name="Ma J."/>
        </authorList>
    </citation>
    <scope>NUCLEOTIDE SEQUENCE [LARGE SCALE GENOMIC DNA]</scope>
    <source>
        <strain evidence="10">KCTC 22558</strain>
    </source>
</reference>
<dbReference type="SMART" id="SM01079">
    <property type="entry name" value="CHASE"/>
    <property type="match status" value="1"/>
</dbReference>
<name>A0ABQ3BNV5_9GAMM</name>
<accession>A0ABQ3BNV5</accession>
<dbReference type="PROSITE" id="PS50839">
    <property type="entry name" value="CHASE"/>
    <property type="match status" value="1"/>
</dbReference>
<keyword evidence="3 5" id="KW-1133">Transmembrane helix</keyword>
<evidence type="ECO:0000256" key="3">
    <source>
        <dbReference type="ARBA" id="ARBA00022989"/>
    </source>
</evidence>
<evidence type="ECO:0000259" key="7">
    <source>
        <dbReference type="PROSITE" id="PS50883"/>
    </source>
</evidence>
<dbReference type="Gene3D" id="3.20.20.450">
    <property type="entry name" value="EAL domain"/>
    <property type="match status" value="1"/>
</dbReference>
<dbReference type="Gene3D" id="3.30.450.350">
    <property type="entry name" value="CHASE domain"/>
    <property type="match status" value="1"/>
</dbReference>
<dbReference type="SUPFAM" id="SSF55073">
    <property type="entry name" value="Nucleotide cyclase"/>
    <property type="match status" value="1"/>
</dbReference>
<dbReference type="Proteomes" id="UP000643403">
    <property type="component" value="Unassembled WGS sequence"/>
</dbReference>
<dbReference type="InterPro" id="IPR000014">
    <property type="entry name" value="PAS"/>
</dbReference>
<dbReference type="InterPro" id="IPR001633">
    <property type="entry name" value="EAL_dom"/>
</dbReference>
<dbReference type="Pfam" id="PF13426">
    <property type="entry name" value="PAS_9"/>
    <property type="match status" value="1"/>
</dbReference>
<dbReference type="InterPro" id="IPR043128">
    <property type="entry name" value="Rev_trsase/Diguanyl_cyclase"/>
</dbReference>
<keyword evidence="10" id="KW-1185">Reference proteome</keyword>
<dbReference type="InterPro" id="IPR035919">
    <property type="entry name" value="EAL_sf"/>
</dbReference>
<dbReference type="InterPro" id="IPR006189">
    <property type="entry name" value="CHASE_dom"/>
</dbReference>
<evidence type="ECO:0000256" key="1">
    <source>
        <dbReference type="ARBA" id="ARBA00004370"/>
    </source>
</evidence>
<evidence type="ECO:0000256" key="5">
    <source>
        <dbReference type="SAM" id="Phobius"/>
    </source>
</evidence>
<evidence type="ECO:0000256" key="2">
    <source>
        <dbReference type="ARBA" id="ARBA00022692"/>
    </source>
</evidence>
<dbReference type="Pfam" id="PF03924">
    <property type="entry name" value="CHASE"/>
    <property type="match status" value="1"/>
</dbReference>